<evidence type="ECO:0000313" key="2">
    <source>
        <dbReference type="EMBL" id="CAG8655524.1"/>
    </source>
</evidence>
<dbReference type="AlphaFoldDB" id="A0A9N9E009"/>
<feature type="compositionally biased region" description="Pro residues" evidence="1">
    <location>
        <begin position="1"/>
        <end position="10"/>
    </location>
</feature>
<protein>
    <submittedName>
        <fullName evidence="2">386_t:CDS:1</fullName>
    </submittedName>
</protein>
<feature type="region of interest" description="Disordered" evidence="1">
    <location>
        <begin position="57"/>
        <end position="76"/>
    </location>
</feature>
<evidence type="ECO:0000256" key="1">
    <source>
        <dbReference type="SAM" id="MobiDB-lite"/>
    </source>
</evidence>
<evidence type="ECO:0000313" key="3">
    <source>
        <dbReference type="Proteomes" id="UP000789572"/>
    </source>
</evidence>
<feature type="region of interest" description="Disordered" evidence="1">
    <location>
        <begin position="1"/>
        <end position="30"/>
    </location>
</feature>
<reference evidence="2" key="1">
    <citation type="submission" date="2021-06" db="EMBL/GenBank/DDBJ databases">
        <authorList>
            <person name="Kallberg Y."/>
            <person name="Tangrot J."/>
            <person name="Rosling A."/>
        </authorList>
    </citation>
    <scope>NUCLEOTIDE SEQUENCE</scope>
    <source>
        <strain evidence="2">IA702</strain>
    </source>
</reference>
<sequence length="129" mass="13898">ALPRQRPPGPTGADDDRDAGSGSPVAVADRDGGRGTLLLLIETWGRGTLLLLLLEPSTPPSQSLSTTSPTITESPIEVGSRVSRFRSPDAISIRVRSVQVGRRRRRKIYLRGSWSELKSVQKRAVGCPA</sequence>
<accession>A0A9N9E009</accession>
<dbReference type="EMBL" id="CAJVPJ010004773">
    <property type="protein sequence ID" value="CAG8655524.1"/>
    <property type="molecule type" value="Genomic_DNA"/>
</dbReference>
<name>A0A9N9E009_9GLOM</name>
<organism evidence="2 3">
    <name type="scientific">Paraglomus occultum</name>
    <dbReference type="NCBI Taxonomy" id="144539"/>
    <lineage>
        <taxon>Eukaryota</taxon>
        <taxon>Fungi</taxon>
        <taxon>Fungi incertae sedis</taxon>
        <taxon>Mucoromycota</taxon>
        <taxon>Glomeromycotina</taxon>
        <taxon>Glomeromycetes</taxon>
        <taxon>Paraglomerales</taxon>
        <taxon>Paraglomeraceae</taxon>
        <taxon>Paraglomus</taxon>
    </lineage>
</organism>
<gene>
    <name evidence="2" type="ORF">POCULU_LOCUS10182</name>
</gene>
<dbReference type="Proteomes" id="UP000789572">
    <property type="component" value="Unassembled WGS sequence"/>
</dbReference>
<feature type="non-terminal residue" evidence="2">
    <location>
        <position position="1"/>
    </location>
</feature>
<comment type="caution">
    <text evidence="2">The sequence shown here is derived from an EMBL/GenBank/DDBJ whole genome shotgun (WGS) entry which is preliminary data.</text>
</comment>
<keyword evidence="3" id="KW-1185">Reference proteome</keyword>
<proteinExistence type="predicted"/>